<dbReference type="AlphaFoldDB" id="A0A1C0A5Q3"/>
<gene>
    <name evidence="1" type="ORF">U472_13910</name>
</gene>
<accession>A0A1C0A5Q3</accession>
<protein>
    <recommendedName>
        <fullName evidence="3">DUF3795 domain-containing protein</fullName>
    </recommendedName>
</protein>
<reference evidence="1 2" key="2">
    <citation type="submission" date="2016-08" db="EMBL/GenBank/DDBJ databases">
        <title>Orenia metallireducens sp. nov. strain Z6, a Novel Metal-reducing Firmicute from the Deep Subsurface.</title>
        <authorList>
            <person name="Maxim B.I."/>
            <person name="Kenneth K."/>
            <person name="Flynn T.M."/>
            <person name="Oloughlin E.J."/>
            <person name="Locke R.A."/>
            <person name="Weber J.R."/>
            <person name="Egan S.M."/>
            <person name="Mackie R.I."/>
            <person name="Cann I.K."/>
        </authorList>
    </citation>
    <scope>NUCLEOTIDE SEQUENCE [LARGE SCALE GENOMIC DNA]</scope>
    <source>
        <strain evidence="1 2">Z6</strain>
    </source>
</reference>
<dbReference type="EMBL" id="LWDV01000010">
    <property type="protein sequence ID" value="OCL25439.1"/>
    <property type="molecule type" value="Genomic_DNA"/>
</dbReference>
<evidence type="ECO:0000313" key="1">
    <source>
        <dbReference type="EMBL" id="OCL25439.1"/>
    </source>
</evidence>
<sequence length="117" mass="13535">MVLKKIVADKSLIAYCGLYCGACKKYLKGKCLGCHQNEESSWCKVRNCCMENSYLSCADCKDFLDQNECKMFNNFISKVFAFIFRSDRKACIDLIKEKGYGEYAHKMTSKEEMTIKR</sequence>
<evidence type="ECO:0008006" key="3">
    <source>
        <dbReference type="Google" id="ProtNLM"/>
    </source>
</evidence>
<name>A0A1C0A5Q3_9FIRM</name>
<keyword evidence="2" id="KW-1185">Reference proteome</keyword>
<organism evidence="1 2">
    <name type="scientific">Orenia metallireducens</name>
    <dbReference type="NCBI Taxonomy" id="1413210"/>
    <lineage>
        <taxon>Bacteria</taxon>
        <taxon>Bacillati</taxon>
        <taxon>Bacillota</taxon>
        <taxon>Clostridia</taxon>
        <taxon>Halanaerobiales</taxon>
        <taxon>Halobacteroidaceae</taxon>
        <taxon>Orenia</taxon>
    </lineage>
</organism>
<dbReference type="Proteomes" id="UP000093514">
    <property type="component" value="Unassembled WGS sequence"/>
</dbReference>
<dbReference type="RefSeq" id="WP_068719351.1">
    <property type="nucleotide sequence ID" value="NZ_LWDV01000010.1"/>
</dbReference>
<evidence type="ECO:0000313" key="2">
    <source>
        <dbReference type="Proteomes" id="UP000093514"/>
    </source>
</evidence>
<dbReference type="OrthoDB" id="359038at2"/>
<proteinExistence type="predicted"/>
<comment type="caution">
    <text evidence="1">The sequence shown here is derived from an EMBL/GenBank/DDBJ whole genome shotgun (WGS) entry which is preliminary data.</text>
</comment>
<reference evidence="2" key="1">
    <citation type="submission" date="2016-07" db="EMBL/GenBank/DDBJ databases">
        <authorList>
            <person name="Florea S."/>
            <person name="Webb J.S."/>
            <person name="Jaromczyk J."/>
            <person name="Schardl C.L."/>
        </authorList>
    </citation>
    <scope>NUCLEOTIDE SEQUENCE [LARGE SCALE GENOMIC DNA]</scope>
    <source>
        <strain evidence="2">Z6</strain>
    </source>
</reference>